<protein>
    <submittedName>
        <fullName evidence="4">T9SS type A sorting domain-containing protein</fullName>
    </submittedName>
</protein>
<evidence type="ECO:0000256" key="2">
    <source>
        <dbReference type="SAM" id="SignalP"/>
    </source>
</evidence>
<evidence type="ECO:0000313" key="5">
    <source>
        <dbReference type="Proteomes" id="UP000652681"/>
    </source>
</evidence>
<feature type="domain" description="Secretion system C-terminal sorting" evidence="3">
    <location>
        <begin position="447"/>
        <end position="517"/>
    </location>
</feature>
<keyword evidence="5" id="KW-1185">Reference proteome</keyword>
<dbReference type="NCBIfam" id="TIGR04183">
    <property type="entry name" value="Por_Secre_tail"/>
    <property type="match status" value="1"/>
</dbReference>
<reference evidence="4" key="1">
    <citation type="submission" date="2020-09" db="EMBL/GenBank/DDBJ databases">
        <title>Taishania pollutisoli gen. nov., sp. nov., Isolated from Tetrabromobisphenol A-Contaminated Soil.</title>
        <authorList>
            <person name="Chen Q."/>
        </authorList>
    </citation>
    <scope>NUCLEOTIDE SEQUENCE</scope>
    <source>
        <strain evidence="4">CZZ-1</strain>
    </source>
</reference>
<organism evidence="4 5">
    <name type="scientific">Taishania pollutisoli</name>
    <dbReference type="NCBI Taxonomy" id="2766479"/>
    <lineage>
        <taxon>Bacteria</taxon>
        <taxon>Pseudomonadati</taxon>
        <taxon>Bacteroidota</taxon>
        <taxon>Flavobacteriia</taxon>
        <taxon>Flavobacteriales</taxon>
        <taxon>Crocinitomicaceae</taxon>
        <taxon>Taishania</taxon>
    </lineage>
</organism>
<dbReference type="Proteomes" id="UP000652681">
    <property type="component" value="Unassembled WGS sequence"/>
</dbReference>
<gene>
    <name evidence="4" type="ORF">H9Y05_09210</name>
</gene>
<dbReference type="Pfam" id="PF18962">
    <property type="entry name" value="Por_Secre_tail"/>
    <property type="match status" value="1"/>
</dbReference>
<evidence type="ECO:0000259" key="3">
    <source>
        <dbReference type="Pfam" id="PF18962"/>
    </source>
</evidence>
<dbReference type="AlphaFoldDB" id="A0A8J6PPV3"/>
<feature type="chain" id="PRO_5035218147" evidence="2">
    <location>
        <begin position="21"/>
        <end position="520"/>
    </location>
</feature>
<dbReference type="InterPro" id="IPR026444">
    <property type="entry name" value="Secre_tail"/>
</dbReference>
<feature type="signal peptide" evidence="2">
    <location>
        <begin position="1"/>
        <end position="20"/>
    </location>
</feature>
<evidence type="ECO:0000313" key="4">
    <source>
        <dbReference type="EMBL" id="MBC9812648.1"/>
    </source>
</evidence>
<evidence type="ECO:0000256" key="1">
    <source>
        <dbReference type="ARBA" id="ARBA00022729"/>
    </source>
</evidence>
<comment type="caution">
    <text evidence="4">The sequence shown here is derived from an EMBL/GenBank/DDBJ whole genome shotgun (WGS) entry which is preliminary data.</text>
</comment>
<dbReference type="RefSeq" id="WP_216714111.1">
    <property type="nucleotide sequence ID" value="NZ_JACVEL010000005.1"/>
</dbReference>
<sequence length="520" mass="57844">MNRFLHTIALLLLNFHWIQAQNYYTTMDVNNAEYRVSNSGVFFNDPMFARGVYYVPKSLNTSLIYATAFWFGAVDENGQIKLAGMRYGESGSDFKPGPYSTSDYGNAYGNAIWQVTSAEIETHMQSWNTPGYVIPSGILNWPGNGDTDFGVAEKLAPFRDLNQNDIYEPQLGEYPLIKGCEAIYMILNDYTLHTETQGEPIHIEVHYMFYQYLSDNALNNTTFMDVTVYNRTNTMWQDFKISLFADNDIGNSTDDYVGCDTTKNVFYAYNADNIDEPNSGIPGFGTNPPAAGFLSLNQKASSFIAYKDISSSSYPHILPSFASGMWMNMNGYWSDGSNILDNNGNPTRFMYHESPLVSNSYSETGIGNPPRDVRTLTTFDAILLPGGKKELSFAILYNRSGNSLQNAADLLLVADSIQQWYDAGIEGCTIQPLGVEELQSLSTFTAFPNPAADNVTIRFEQPVTGNLTISSVNGNVVSKFPVNAQEITIPTNKLSEGVYFIGLESARSSYNKTKLVIVHK</sequence>
<keyword evidence="1 2" id="KW-0732">Signal</keyword>
<name>A0A8J6PPV3_9FLAO</name>
<accession>A0A8J6PPV3</accession>
<proteinExistence type="predicted"/>
<dbReference type="EMBL" id="JACVEL010000005">
    <property type="protein sequence ID" value="MBC9812648.1"/>
    <property type="molecule type" value="Genomic_DNA"/>
</dbReference>